<keyword evidence="1" id="KW-0812">Transmembrane</keyword>
<accession>A0A3N4JQD1</accession>
<dbReference type="Proteomes" id="UP000276215">
    <property type="component" value="Unassembled WGS sequence"/>
</dbReference>
<reference evidence="2 3" key="1">
    <citation type="journal article" date="2018" name="Nat. Ecol. Evol.">
        <title>Pezizomycetes genomes reveal the molecular basis of ectomycorrhizal truffle lifestyle.</title>
        <authorList>
            <person name="Murat C."/>
            <person name="Payen T."/>
            <person name="Noel B."/>
            <person name="Kuo A."/>
            <person name="Morin E."/>
            <person name="Chen J."/>
            <person name="Kohler A."/>
            <person name="Krizsan K."/>
            <person name="Balestrini R."/>
            <person name="Da Silva C."/>
            <person name="Montanini B."/>
            <person name="Hainaut M."/>
            <person name="Levati E."/>
            <person name="Barry K.W."/>
            <person name="Belfiori B."/>
            <person name="Cichocki N."/>
            <person name="Clum A."/>
            <person name="Dockter R.B."/>
            <person name="Fauchery L."/>
            <person name="Guy J."/>
            <person name="Iotti M."/>
            <person name="Le Tacon F."/>
            <person name="Lindquist E.A."/>
            <person name="Lipzen A."/>
            <person name="Malagnac F."/>
            <person name="Mello A."/>
            <person name="Molinier V."/>
            <person name="Miyauchi S."/>
            <person name="Poulain J."/>
            <person name="Riccioni C."/>
            <person name="Rubini A."/>
            <person name="Sitrit Y."/>
            <person name="Splivallo R."/>
            <person name="Traeger S."/>
            <person name="Wang M."/>
            <person name="Zifcakova L."/>
            <person name="Wipf D."/>
            <person name="Zambonelli A."/>
            <person name="Paolocci F."/>
            <person name="Nowrousian M."/>
            <person name="Ottonello S."/>
            <person name="Baldrian P."/>
            <person name="Spatafora J.W."/>
            <person name="Henrissat B."/>
            <person name="Nagy L.G."/>
            <person name="Aury J.M."/>
            <person name="Wincker P."/>
            <person name="Grigoriev I.V."/>
            <person name="Bonfante P."/>
            <person name="Martin F.M."/>
        </authorList>
    </citation>
    <scope>NUCLEOTIDE SEQUENCE [LARGE SCALE GENOMIC DNA]</scope>
    <source>
        <strain evidence="2 3">120613-1</strain>
    </source>
</reference>
<keyword evidence="1" id="KW-0472">Membrane</keyword>
<gene>
    <name evidence="2" type="ORF">L873DRAFT_773071</name>
</gene>
<evidence type="ECO:0000313" key="3">
    <source>
        <dbReference type="Proteomes" id="UP000276215"/>
    </source>
</evidence>
<organism evidence="2 3">
    <name type="scientific">Choiromyces venosus 120613-1</name>
    <dbReference type="NCBI Taxonomy" id="1336337"/>
    <lineage>
        <taxon>Eukaryota</taxon>
        <taxon>Fungi</taxon>
        <taxon>Dikarya</taxon>
        <taxon>Ascomycota</taxon>
        <taxon>Pezizomycotina</taxon>
        <taxon>Pezizomycetes</taxon>
        <taxon>Pezizales</taxon>
        <taxon>Tuberaceae</taxon>
        <taxon>Choiromyces</taxon>
    </lineage>
</organism>
<proteinExistence type="predicted"/>
<protein>
    <submittedName>
        <fullName evidence="2">Uncharacterized protein</fullName>
    </submittedName>
</protein>
<keyword evidence="1" id="KW-1133">Transmembrane helix</keyword>
<evidence type="ECO:0000256" key="1">
    <source>
        <dbReference type="SAM" id="Phobius"/>
    </source>
</evidence>
<name>A0A3N4JQD1_9PEZI</name>
<dbReference type="EMBL" id="ML120379">
    <property type="protein sequence ID" value="RPB00520.1"/>
    <property type="molecule type" value="Genomic_DNA"/>
</dbReference>
<feature type="transmembrane region" description="Helical" evidence="1">
    <location>
        <begin position="20"/>
        <end position="41"/>
    </location>
</feature>
<keyword evidence="3" id="KW-1185">Reference proteome</keyword>
<evidence type="ECO:0000313" key="2">
    <source>
        <dbReference type="EMBL" id="RPB00520.1"/>
    </source>
</evidence>
<sequence>MESLDYQLSQRYLVHNSALFLFFFFFFFLFFPFFVFSLLHLPVPLILDSKHPTNVSTRVQCCSRLATIIPHVCVVQPLNHIRTLTDLPETTTGLSSIDFFPPTRQYLSQEPHWEFYPPHPPRKNKKVMDNHCAGNLRLAHRNGRAPTQNAATTSARRSVRAYRTVAYQTVNSSQSYPTIS</sequence>
<dbReference type="AlphaFoldDB" id="A0A3N4JQD1"/>